<reference evidence="1 2" key="1">
    <citation type="submission" date="2018-06" db="EMBL/GenBank/DDBJ databases">
        <authorList>
            <consortium name="Pathogen Informatics"/>
            <person name="Doyle S."/>
        </authorList>
    </citation>
    <scope>NUCLEOTIDE SEQUENCE [LARGE SCALE GENOMIC DNA]</scope>
    <source>
        <strain evidence="1 2">NCTC11801</strain>
    </source>
</reference>
<gene>
    <name evidence="1" type="ORF">NCTC11801_03764</name>
</gene>
<dbReference type="RefSeq" id="WP_115167877.1">
    <property type="nucleotide sequence ID" value="NZ_CP077317.1"/>
</dbReference>
<evidence type="ECO:0000313" key="1">
    <source>
        <dbReference type="EMBL" id="SUC32762.1"/>
    </source>
</evidence>
<protein>
    <submittedName>
        <fullName evidence="1">Uncharacterized protein</fullName>
    </submittedName>
</protein>
<dbReference type="AlphaFoldDB" id="A0A379FVW2"/>
<dbReference type="EMBL" id="UGTZ01000001">
    <property type="protein sequence ID" value="SUC32762.1"/>
    <property type="molecule type" value="Genomic_DNA"/>
</dbReference>
<proteinExistence type="predicted"/>
<organism evidence="1 2">
    <name type="scientific">Providencia rettgeri</name>
    <dbReference type="NCBI Taxonomy" id="587"/>
    <lineage>
        <taxon>Bacteria</taxon>
        <taxon>Pseudomonadati</taxon>
        <taxon>Pseudomonadota</taxon>
        <taxon>Gammaproteobacteria</taxon>
        <taxon>Enterobacterales</taxon>
        <taxon>Morganellaceae</taxon>
        <taxon>Providencia</taxon>
    </lineage>
</organism>
<sequence length="295" mass="35068">MKRIKFLKLSKILNEYNFNYRDLLAYWFTDRIYIFYHYDNQDCFLYLNSKEKLEKSPTTCDIEKLVSCYNSKKNKLQSFTFDKRYKLELVSESLNMDLNINYRYKIKGLISGYWPLQIKGSVNYTNDVYHIIGDSFDGINISMHDEQFKELMISGIPDIDRIINDNDRDIFKYHSFDLITLPKKEKVAIGEFYILEKTFLTLAKKNKWRPYPDINKGKSRTSAQQSEAIYILYKKLSDDFYELKSSKNRSYSSTEFNKDLNLLSEKKGNKIKFNEATTAGWVNSYPEIKLIKKTK</sequence>
<dbReference type="GeneID" id="93674397"/>
<evidence type="ECO:0000313" key="2">
    <source>
        <dbReference type="Proteomes" id="UP000254208"/>
    </source>
</evidence>
<accession>A0A379FVW2</accession>
<dbReference type="Proteomes" id="UP000254208">
    <property type="component" value="Unassembled WGS sequence"/>
</dbReference>
<name>A0A379FVW2_PRORE</name>